<protein>
    <submittedName>
        <fullName evidence="2">Uncharacterized protein</fullName>
    </submittedName>
</protein>
<evidence type="ECO:0000313" key="3">
    <source>
        <dbReference type="Proteomes" id="UP001220324"/>
    </source>
</evidence>
<evidence type="ECO:0000256" key="1">
    <source>
        <dbReference type="SAM" id="MobiDB-lite"/>
    </source>
</evidence>
<dbReference type="Proteomes" id="UP001220324">
    <property type="component" value="Unassembled WGS sequence"/>
</dbReference>
<accession>A0AAD6D0T8</accession>
<feature type="region of interest" description="Disordered" evidence="1">
    <location>
        <begin position="1"/>
        <end position="23"/>
    </location>
</feature>
<dbReference type="EMBL" id="JAQIZZ010000003">
    <property type="protein sequence ID" value="KAJ5546955.1"/>
    <property type="molecule type" value="Genomic_DNA"/>
</dbReference>
<proteinExistence type="predicted"/>
<dbReference type="AlphaFoldDB" id="A0AAD6D0T8"/>
<gene>
    <name evidence="2" type="ORF">N7494_004540</name>
</gene>
<evidence type="ECO:0000313" key="2">
    <source>
        <dbReference type="EMBL" id="KAJ5546955.1"/>
    </source>
</evidence>
<comment type="caution">
    <text evidence="2">The sequence shown here is derived from an EMBL/GenBank/DDBJ whole genome shotgun (WGS) entry which is preliminary data.</text>
</comment>
<name>A0AAD6D0T8_9EURO</name>
<organism evidence="2 3">
    <name type="scientific">Penicillium frequentans</name>
    <dbReference type="NCBI Taxonomy" id="3151616"/>
    <lineage>
        <taxon>Eukaryota</taxon>
        <taxon>Fungi</taxon>
        <taxon>Dikarya</taxon>
        <taxon>Ascomycota</taxon>
        <taxon>Pezizomycotina</taxon>
        <taxon>Eurotiomycetes</taxon>
        <taxon>Eurotiomycetidae</taxon>
        <taxon>Eurotiales</taxon>
        <taxon>Aspergillaceae</taxon>
        <taxon>Penicillium</taxon>
    </lineage>
</organism>
<sequence length="97" mass="11059">MEAGGLTGILPPENRVDVTDPDFTGPNDVLADERDEGWWFELSLDTFQEHFRSFPHAARDPETFAALWKEVEDLVRQGSRLDGYWPVVVILATRNND</sequence>
<keyword evidence="3" id="KW-1185">Reference proteome</keyword>
<reference evidence="2 3" key="1">
    <citation type="journal article" date="2023" name="IMA Fungus">
        <title>Comparative genomic study of the Penicillium genus elucidates a diverse pangenome and 15 lateral gene transfer events.</title>
        <authorList>
            <person name="Petersen C."/>
            <person name="Sorensen T."/>
            <person name="Nielsen M.R."/>
            <person name="Sondergaard T.E."/>
            <person name="Sorensen J.L."/>
            <person name="Fitzpatrick D.A."/>
            <person name="Frisvad J.C."/>
            <person name="Nielsen K.L."/>
        </authorList>
    </citation>
    <scope>NUCLEOTIDE SEQUENCE [LARGE SCALE GENOMIC DNA]</scope>
    <source>
        <strain evidence="2 3">IBT 35679</strain>
    </source>
</reference>